<feature type="region of interest" description="Disordered" evidence="4">
    <location>
        <begin position="145"/>
        <end position="175"/>
    </location>
</feature>
<feature type="domain" description="HTH luxR-type" evidence="5">
    <location>
        <begin position="178"/>
        <end position="240"/>
    </location>
</feature>
<dbReference type="InterPro" id="IPR001789">
    <property type="entry name" value="Sig_transdc_resp-reg_receiver"/>
</dbReference>
<evidence type="ECO:0000256" key="1">
    <source>
        <dbReference type="ARBA" id="ARBA00022553"/>
    </source>
</evidence>
<dbReference type="RefSeq" id="WP_106445930.1">
    <property type="nucleotide sequence ID" value="NZ_CP027669.1"/>
</dbReference>
<dbReference type="InterPro" id="IPR011006">
    <property type="entry name" value="CheY-like_superfamily"/>
</dbReference>
<organism evidence="7 8">
    <name type="scientific">Simplicispira suum</name>
    <dbReference type="NCBI Taxonomy" id="2109915"/>
    <lineage>
        <taxon>Bacteria</taxon>
        <taxon>Pseudomonadati</taxon>
        <taxon>Pseudomonadota</taxon>
        <taxon>Betaproteobacteria</taxon>
        <taxon>Burkholderiales</taxon>
        <taxon>Comamonadaceae</taxon>
        <taxon>Simplicispira</taxon>
    </lineage>
</organism>
<dbReference type="SMART" id="SM00421">
    <property type="entry name" value="HTH_LUXR"/>
    <property type="match status" value="1"/>
</dbReference>
<sequence length="240" mass="25605">MDTDSSPHHDASPGKGLLVVDDHELLRLGLRTLVQSHAQANGQVVQVFEAHSLQDALTTFGDNAAAIQLVLLDLHLPDAHGLSGVEAFMAEFPEAHVAVLSGVSDPGLQREALALGARAYLTKSGDLAEVVRYITASHVIRIPHTAHQDTKAHDPEDDTGTPASAATSATSGRTVRTASGEWIPITARQAQVLDWILTGWSNRQIADHANLSEGTVKNHVSTLLLLLGARSRAQLISQLR</sequence>
<dbReference type="PROSITE" id="PS50043">
    <property type="entry name" value="HTH_LUXR_2"/>
    <property type="match status" value="1"/>
</dbReference>
<accession>A0A2S0MYG4</accession>
<dbReference type="PANTHER" id="PTHR45566">
    <property type="entry name" value="HTH-TYPE TRANSCRIPTIONAL REGULATOR YHJB-RELATED"/>
    <property type="match status" value="1"/>
</dbReference>
<evidence type="ECO:0000259" key="5">
    <source>
        <dbReference type="PROSITE" id="PS50043"/>
    </source>
</evidence>
<keyword evidence="8" id="KW-1185">Reference proteome</keyword>
<dbReference type="AlphaFoldDB" id="A0A2S0MYG4"/>
<feature type="modified residue" description="4-aspartylphosphate" evidence="3">
    <location>
        <position position="73"/>
    </location>
</feature>
<dbReference type="InterPro" id="IPR000792">
    <property type="entry name" value="Tscrpt_reg_LuxR_C"/>
</dbReference>
<protein>
    <submittedName>
        <fullName evidence="7">DNA-binding response regulator</fullName>
    </submittedName>
</protein>
<dbReference type="SMART" id="SM00448">
    <property type="entry name" value="REC"/>
    <property type="match status" value="1"/>
</dbReference>
<dbReference type="CDD" id="cd17535">
    <property type="entry name" value="REC_NarL-like"/>
    <property type="match status" value="1"/>
</dbReference>
<name>A0A2S0MYG4_9BURK</name>
<dbReference type="InterPro" id="IPR058245">
    <property type="entry name" value="NreC/VraR/RcsB-like_REC"/>
</dbReference>
<dbReference type="GO" id="GO:0003677">
    <property type="term" value="F:DNA binding"/>
    <property type="evidence" value="ECO:0007669"/>
    <property type="project" value="UniProtKB-KW"/>
</dbReference>
<dbReference type="SUPFAM" id="SSF52172">
    <property type="entry name" value="CheY-like"/>
    <property type="match status" value="1"/>
</dbReference>
<evidence type="ECO:0000256" key="4">
    <source>
        <dbReference type="SAM" id="MobiDB-lite"/>
    </source>
</evidence>
<evidence type="ECO:0000256" key="3">
    <source>
        <dbReference type="PROSITE-ProRule" id="PRU00169"/>
    </source>
</evidence>
<reference evidence="7 8" key="1">
    <citation type="submission" date="2018-03" db="EMBL/GenBank/DDBJ databases">
        <title>Genome sequencing of Simplicispira sp.</title>
        <authorList>
            <person name="Kim S.-J."/>
            <person name="Heo J."/>
            <person name="Kwon S.-W."/>
        </authorList>
    </citation>
    <scope>NUCLEOTIDE SEQUENCE [LARGE SCALE GENOMIC DNA]</scope>
    <source>
        <strain evidence="7 8">SC1-8</strain>
    </source>
</reference>
<proteinExistence type="predicted"/>
<dbReference type="InterPro" id="IPR036388">
    <property type="entry name" value="WH-like_DNA-bd_sf"/>
</dbReference>
<dbReference type="PANTHER" id="PTHR45566:SF1">
    <property type="entry name" value="HTH-TYPE TRANSCRIPTIONAL REGULATOR YHJB-RELATED"/>
    <property type="match status" value="1"/>
</dbReference>
<dbReference type="SUPFAM" id="SSF46894">
    <property type="entry name" value="C-terminal effector domain of the bipartite response regulators"/>
    <property type="match status" value="1"/>
</dbReference>
<gene>
    <name evidence="7" type="ORF">C6571_06270</name>
</gene>
<dbReference type="EMBL" id="CP027669">
    <property type="protein sequence ID" value="AVO40944.1"/>
    <property type="molecule type" value="Genomic_DNA"/>
</dbReference>
<dbReference type="OrthoDB" id="3374006at2"/>
<keyword evidence="2 7" id="KW-0238">DNA-binding</keyword>
<evidence type="ECO:0000313" key="7">
    <source>
        <dbReference type="EMBL" id="AVO40944.1"/>
    </source>
</evidence>
<feature type="compositionally biased region" description="Low complexity" evidence="4">
    <location>
        <begin position="160"/>
        <end position="175"/>
    </location>
</feature>
<keyword evidence="1 3" id="KW-0597">Phosphoprotein</keyword>
<dbReference type="KEGG" id="simp:C6571_06270"/>
<dbReference type="InterPro" id="IPR051015">
    <property type="entry name" value="EvgA-like"/>
</dbReference>
<dbReference type="PROSITE" id="PS50110">
    <property type="entry name" value="RESPONSE_REGULATORY"/>
    <property type="match status" value="1"/>
</dbReference>
<dbReference type="Pfam" id="PF00196">
    <property type="entry name" value="GerE"/>
    <property type="match status" value="1"/>
</dbReference>
<dbReference type="Gene3D" id="3.40.50.2300">
    <property type="match status" value="1"/>
</dbReference>
<dbReference type="GO" id="GO:0000160">
    <property type="term" value="P:phosphorelay signal transduction system"/>
    <property type="evidence" value="ECO:0007669"/>
    <property type="project" value="InterPro"/>
</dbReference>
<dbReference type="GO" id="GO:0006355">
    <property type="term" value="P:regulation of DNA-templated transcription"/>
    <property type="evidence" value="ECO:0007669"/>
    <property type="project" value="InterPro"/>
</dbReference>
<evidence type="ECO:0000259" key="6">
    <source>
        <dbReference type="PROSITE" id="PS50110"/>
    </source>
</evidence>
<dbReference type="Proteomes" id="UP000239326">
    <property type="component" value="Chromosome"/>
</dbReference>
<evidence type="ECO:0000256" key="2">
    <source>
        <dbReference type="ARBA" id="ARBA00023125"/>
    </source>
</evidence>
<dbReference type="Pfam" id="PF00072">
    <property type="entry name" value="Response_reg"/>
    <property type="match status" value="1"/>
</dbReference>
<feature type="domain" description="Response regulatory" evidence="6">
    <location>
        <begin position="16"/>
        <end position="138"/>
    </location>
</feature>
<dbReference type="InterPro" id="IPR016032">
    <property type="entry name" value="Sig_transdc_resp-reg_C-effctor"/>
</dbReference>
<evidence type="ECO:0000313" key="8">
    <source>
        <dbReference type="Proteomes" id="UP000239326"/>
    </source>
</evidence>
<dbReference type="PRINTS" id="PR00038">
    <property type="entry name" value="HTHLUXR"/>
</dbReference>
<dbReference type="CDD" id="cd06170">
    <property type="entry name" value="LuxR_C_like"/>
    <property type="match status" value="1"/>
</dbReference>
<dbReference type="Gene3D" id="1.10.10.10">
    <property type="entry name" value="Winged helix-like DNA-binding domain superfamily/Winged helix DNA-binding domain"/>
    <property type="match status" value="1"/>
</dbReference>